<dbReference type="EMBL" id="RBIL01000002">
    <property type="protein sequence ID" value="RKQ87313.1"/>
    <property type="molecule type" value="Genomic_DNA"/>
</dbReference>
<evidence type="ECO:0000259" key="3">
    <source>
        <dbReference type="Pfam" id="PF08450"/>
    </source>
</evidence>
<dbReference type="GO" id="GO:0016787">
    <property type="term" value="F:hydrolase activity"/>
    <property type="evidence" value="ECO:0007669"/>
    <property type="project" value="UniProtKB-KW"/>
</dbReference>
<dbReference type="AlphaFoldDB" id="A0A660L5V9"/>
<comment type="similarity">
    <text evidence="1">Belongs to the SMP-30/CGR1 family.</text>
</comment>
<dbReference type="Proteomes" id="UP000278962">
    <property type="component" value="Unassembled WGS sequence"/>
</dbReference>
<dbReference type="RefSeq" id="WP_121255753.1">
    <property type="nucleotide sequence ID" value="NZ_RBIL01000002.1"/>
</dbReference>
<dbReference type="InterPro" id="IPR011042">
    <property type="entry name" value="6-blade_b-propeller_TolB-like"/>
</dbReference>
<evidence type="ECO:0000313" key="5">
    <source>
        <dbReference type="Proteomes" id="UP000278962"/>
    </source>
</evidence>
<dbReference type="InterPro" id="IPR013658">
    <property type="entry name" value="SGL"/>
</dbReference>
<feature type="domain" description="SMP-30/Gluconolactonase/LRE-like region" evidence="3">
    <location>
        <begin position="17"/>
        <end position="270"/>
    </location>
</feature>
<dbReference type="Gene3D" id="2.120.10.30">
    <property type="entry name" value="TolB, C-terminal domain"/>
    <property type="match status" value="1"/>
</dbReference>
<evidence type="ECO:0000313" key="4">
    <source>
        <dbReference type="EMBL" id="RKQ87313.1"/>
    </source>
</evidence>
<sequence>MGARELRTLVEGGSFFEGPRWHEGRWWVSDFYTHSVRTVDPETGADAVVLEVPGQPSGLGWLPDGSLLVSSMTDHRLLRRTPDGDVHVHADVTEHCGGHLNDLIVDGEGRAYAGNFGFDLMNLAAPEPTSLVRVDPDGTVHREGGDLWFPNAMMISGDTLIVAETFGGGLSAFTIAADGSLTDQRVWGQIAPRVEPGSVEEMLPNLGYAPDGCTLDAEGHVWAADGLGGPLCRIAPGGDIVDEIELPEDLAVFACQLGGDDGRTLLMCAAPDFLEVNRRDAREAALLTTTVEVPAA</sequence>
<dbReference type="PANTHER" id="PTHR47572">
    <property type="entry name" value="LIPOPROTEIN-RELATED"/>
    <property type="match status" value="1"/>
</dbReference>
<reference evidence="4 5" key="1">
    <citation type="submission" date="2018-10" db="EMBL/GenBank/DDBJ databases">
        <title>Genomic Encyclopedia of Archaeal and Bacterial Type Strains, Phase II (KMG-II): from individual species to whole genera.</title>
        <authorList>
            <person name="Goeker M."/>
        </authorList>
    </citation>
    <scope>NUCLEOTIDE SEQUENCE [LARGE SCALE GENOMIC DNA]</scope>
    <source>
        <strain evidence="4 5">DSM 14954</strain>
    </source>
</reference>
<dbReference type="SUPFAM" id="SSF63829">
    <property type="entry name" value="Calcium-dependent phosphotriesterase"/>
    <property type="match status" value="1"/>
</dbReference>
<organism evidence="4 5">
    <name type="scientific">Solirubrobacter pauli</name>
    <dbReference type="NCBI Taxonomy" id="166793"/>
    <lineage>
        <taxon>Bacteria</taxon>
        <taxon>Bacillati</taxon>
        <taxon>Actinomycetota</taxon>
        <taxon>Thermoleophilia</taxon>
        <taxon>Solirubrobacterales</taxon>
        <taxon>Solirubrobacteraceae</taxon>
        <taxon>Solirubrobacter</taxon>
    </lineage>
</organism>
<name>A0A660L5V9_9ACTN</name>
<evidence type="ECO:0000256" key="2">
    <source>
        <dbReference type="ARBA" id="ARBA00022801"/>
    </source>
</evidence>
<dbReference type="OrthoDB" id="2633250at2"/>
<keyword evidence="2" id="KW-0378">Hydrolase</keyword>
<protein>
    <submittedName>
        <fullName evidence="4">Sugar lactone lactonase YvrE</fullName>
    </submittedName>
</protein>
<proteinExistence type="inferred from homology"/>
<gene>
    <name evidence="4" type="ORF">C8N24_5334</name>
</gene>
<comment type="caution">
    <text evidence="4">The sequence shown here is derived from an EMBL/GenBank/DDBJ whole genome shotgun (WGS) entry which is preliminary data.</text>
</comment>
<accession>A0A660L5V9</accession>
<evidence type="ECO:0000256" key="1">
    <source>
        <dbReference type="ARBA" id="ARBA00008853"/>
    </source>
</evidence>
<dbReference type="Pfam" id="PF08450">
    <property type="entry name" value="SGL"/>
    <property type="match status" value="1"/>
</dbReference>
<keyword evidence="5" id="KW-1185">Reference proteome</keyword>
<dbReference type="InterPro" id="IPR051262">
    <property type="entry name" value="SMP-30/CGR1_Lactonase"/>
</dbReference>
<dbReference type="PANTHER" id="PTHR47572:SF4">
    <property type="entry name" value="LACTONASE DRP35"/>
    <property type="match status" value="1"/>
</dbReference>